<proteinExistence type="predicted"/>
<accession>A0A2P7NRU8</accession>
<dbReference type="InterPro" id="IPR021804">
    <property type="entry name" value="DUF3375"/>
</dbReference>
<protein>
    <submittedName>
        <fullName evidence="1">DUF3375 domain-containing protein</fullName>
    </submittedName>
</protein>
<evidence type="ECO:0000313" key="1">
    <source>
        <dbReference type="EMBL" id="PSJ16158.1"/>
    </source>
</evidence>
<sequence>MTLDFVTLDTLRTHHPAWRLLRSDHAPLVASFLHRVFVAPNVRVMAAADLAEALEDELYALRLQMEEKGETAFPKPALDYLNDWAAPDKGWLRKFYRPGTDEAQFDLTPATEKAIAWLAQLIDRQFVGTESRLLTLFDLLKQMSEGSEADPAKRIAELHKKRADIDTEIARVRSGNVPLLDDTALKDRFQQFMQGARELLTDFREVEHNFRQLDRRVRERIALWEDSKGALLEDIMGERDAIADSDQGKSFRAFWDFLLSSRRQEELTELLDRVLALPAVTDLKPDSRTRRVHYDWMEAGEHTQRTVAALSQQLRRFLDDQAWLENRRIMDILHGIESKSLALRDTPPTSSVMEMAEACADIELAMERPLFTPAIKPVIADLALQAGEEDIDPSVLFDQVVVDKSRLTRHIRHALQDRAQITLSELVISQPLQQGLAELVAYLQLGSETFSTVVDEDTPESIRWQTVTTDGQAITRSARLLRVIFMR</sequence>
<dbReference type="Proteomes" id="UP000241912">
    <property type="component" value="Unassembled WGS sequence"/>
</dbReference>
<dbReference type="Pfam" id="PF11855">
    <property type="entry name" value="DUF3375"/>
    <property type="match status" value="1"/>
</dbReference>
<name>A0A2P7NRU8_9PROT</name>
<keyword evidence="1" id="KW-0614">Plasmid</keyword>
<gene>
    <name evidence="1" type="ORF">C7H79_14950</name>
</gene>
<comment type="caution">
    <text evidence="1">The sequence shown here is derived from an EMBL/GenBank/DDBJ whole genome shotgun (WGS) entry which is preliminary data.</text>
</comment>
<geneLocation type="plasmid" evidence="1">
    <name>pAPG501</name>
</geneLocation>
<reference evidence="1 2" key="1">
    <citation type="submission" date="2018-03" db="EMBL/GenBank/DDBJ databases">
        <title>Draft genome of Nitrosomonas supralitoralis APG5.</title>
        <authorList>
            <person name="Urakawa H."/>
            <person name="Lopez J.V."/>
        </authorList>
    </citation>
    <scope>NUCLEOTIDE SEQUENCE [LARGE SCALE GENOMIC DNA]</scope>
    <source>
        <strain evidence="1 2">APG5</strain>
        <plasmid evidence="1">pAPG501</plasmid>
    </source>
</reference>
<dbReference type="EMBL" id="PXXU01000066">
    <property type="protein sequence ID" value="PSJ16158.1"/>
    <property type="molecule type" value="Genomic_DNA"/>
</dbReference>
<organism evidence="1 2">
    <name type="scientific">Nitrosomonas supralitoralis</name>
    <dbReference type="NCBI Taxonomy" id="2116706"/>
    <lineage>
        <taxon>Bacteria</taxon>
        <taxon>Pseudomonadati</taxon>
        <taxon>Pseudomonadota</taxon>
        <taxon>Betaproteobacteria</taxon>
        <taxon>Nitrosomonadales</taxon>
        <taxon>Nitrosomonadaceae</taxon>
        <taxon>Nitrosomonas</taxon>
    </lineage>
</organism>
<keyword evidence="2" id="KW-1185">Reference proteome</keyword>
<dbReference type="OrthoDB" id="138803at2"/>
<dbReference type="AlphaFoldDB" id="A0A2P7NRU8"/>
<dbReference type="RefSeq" id="WP_106708101.1">
    <property type="nucleotide sequence ID" value="NZ_PXXU01000066.1"/>
</dbReference>
<evidence type="ECO:0000313" key="2">
    <source>
        <dbReference type="Proteomes" id="UP000241912"/>
    </source>
</evidence>